<reference evidence="2 3" key="1">
    <citation type="journal article" date="2018" name="Plant J.">
        <title>Genome sequences of Chlorella sorokiniana UTEX 1602 and Micractinium conductrix SAG 241.80: implications to maltose excretion by a green alga.</title>
        <authorList>
            <person name="Arriola M.B."/>
            <person name="Velmurugan N."/>
            <person name="Zhang Y."/>
            <person name="Plunkett M.H."/>
            <person name="Hondzo H."/>
            <person name="Barney B.M."/>
        </authorList>
    </citation>
    <scope>NUCLEOTIDE SEQUENCE [LARGE SCALE GENOMIC DNA]</scope>
    <source>
        <strain evidence="3">UTEX 1602</strain>
    </source>
</reference>
<organism evidence="2 3">
    <name type="scientific">Chlorella sorokiniana</name>
    <name type="common">Freshwater green alga</name>
    <dbReference type="NCBI Taxonomy" id="3076"/>
    <lineage>
        <taxon>Eukaryota</taxon>
        <taxon>Viridiplantae</taxon>
        <taxon>Chlorophyta</taxon>
        <taxon>core chlorophytes</taxon>
        <taxon>Trebouxiophyceae</taxon>
        <taxon>Chlorellales</taxon>
        <taxon>Chlorellaceae</taxon>
        <taxon>Chlorella clade</taxon>
        <taxon>Chlorella</taxon>
    </lineage>
</organism>
<dbReference type="Proteomes" id="UP000239899">
    <property type="component" value="Unassembled WGS sequence"/>
</dbReference>
<accession>A0A2P6TSQ9</accession>
<feature type="compositionally biased region" description="Low complexity" evidence="1">
    <location>
        <begin position="193"/>
        <end position="232"/>
    </location>
</feature>
<evidence type="ECO:0000256" key="1">
    <source>
        <dbReference type="SAM" id="MobiDB-lite"/>
    </source>
</evidence>
<dbReference type="OrthoDB" id="10676498at2759"/>
<feature type="region of interest" description="Disordered" evidence="1">
    <location>
        <begin position="58"/>
        <end position="148"/>
    </location>
</feature>
<dbReference type="EMBL" id="LHPG02000007">
    <property type="protein sequence ID" value="PRW57101.1"/>
    <property type="molecule type" value="Genomic_DNA"/>
</dbReference>
<feature type="compositionally biased region" description="Gly residues" evidence="1">
    <location>
        <begin position="179"/>
        <end position="192"/>
    </location>
</feature>
<name>A0A2P6TSQ9_CHLSO</name>
<dbReference type="AlphaFoldDB" id="A0A2P6TSQ9"/>
<protein>
    <submittedName>
        <fullName evidence="2">Uncharacterized protein</fullName>
    </submittedName>
</protein>
<comment type="caution">
    <text evidence="2">The sequence shown here is derived from an EMBL/GenBank/DDBJ whole genome shotgun (WGS) entry which is preliminary data.</text>
</comment>
<proteinExistence type="predicted"/>
<evidence type="ECO:0000313" key="2">
    <source>
        <dbReference type="EMBL" id="PRW57101.1"/>
    </source>
</evidence>
<feature type="region of interest" description="Disordered" evidence="1">
    <location>
        <begin position="161"/>
        <end position="232"/>
    </location>
</feature>
<keyword evidence="3" id="KW-1185">Reference proteome</keyword>
<gene>
    <name evidence="2" type="ORF">C2E21_3870</name>
</gene>
<feature type="compositionally biased region" description="Low complexity" evidence="1">
    <location>
        <begin position="75"/>
        <end position="133"/>
    </location>
</feature>
<sequence length="332" mass="34539">MADEATLVLSFDEILAGAAGPQEAAAANRWLNAGAPVQPLPSGLVALDPDGFDMRVAGAQAGKRQRTVTALPDSPAAAKPTPVVAAKPAAAASLQEQQTPAQRPQQVQQPQTTQQQQQQQQQRQQQQQQAQQRPGAASGSTGRAAFSGSSNASFFAAKRKGSGPVEFVLPPGWRQLPAGGSGSGSPGAGGSPGVKAAKPGKAAASGKKQQTKQAQQAQQAQQQAQQAQQQAAFLSPEGLSFSSLPDVQAVVEGPVVVPRKLVRWLRQAAANPMAPAALDAPNTTIGRAHLLATQRARVALIAADRQQWEKRRAAVAAEQASAERLRRRRSDG</sequence>
<evidence type="ECO:0000313" key="3">
    <source>
        <dbReference type="Proteomes" id="UP000239899"/>
    </source>
</evidence>